<evidence type="ECO:0000313" key="2">
    <source>
        <dbReference type="EMBL" id="ALN11813.1"/>
    </source>
</evidence>
<gene>
    <name evidence="2" type="primary">ycf65</name>
</gene>
<keyword evidence="1" id="KW-0812">Transmembrane</keyword>
<accession>A0A1B0TI26</accession>
<keyword evidence="2" id="KW-0934">Plastid</keyword>
<name>A0A1B0TI26_9FLOR</name>
<proteinExistence type="predicted"/>
<protein>
    <submittedName>
        <fullName evidence="2">Hypothetical chloroplast RF65</fullName>
    </submittedName>
</protein>
<organism evidence="2">
    <name type="scientific">Campylaephora sungminbooi</name>
    <dbReference type="NCBI Taxonomy" id="1896769"/>
    <lineage>
        <taxon>Eukaryota</taxon>
        <taxon>Rhodophyta</taxon>
        <taxon>Florideophyceae</taxon>
        <taxon>Rhodymeniophycidae</taxon>
        <taxon>Ceramiales</taxon>
        <taxon>Ceramiaceae</taxon>
        <taxon>Campylaephora</taxon>
    </lineage>
</organism>
<dbReference type="AlphaFoldDB" id="A0A1B0TI26"/>
<keyword evidence="1" id="KW-0472">Membrane</keyword>
<geneLocation type="plastid" evidence="2"/>
<evidence type="ECO:0000256" key="1">
    <source>
        <dbReference type="SAM" id="Phobius"/>
    </source>
</evidence>
<feature type="transmembrane region" description="Helical" evidence="1">
    <location>
        <begin position="125"/>
        <end position="149"/>
    </location>
</feature>
<reference evidence="2" key="1">
    <citation type="journal article" date="2016" name="Bot. Marina">
        <title>Genomic and phylogenetic analysis of Ceramium cimbricum (Ceramiales, Rhodophyta) from the Atlantic and Pacific Oceans supports the naming of a new invasive Pacific entity Ceramium sungminbooi sp. nov.</title>
        <authorList>
            <person name="Hughey J.R."/>
            <person name="Boo G.H."/>
        </authorList>
    </citation>
    <scope>NUCLEOTIDE SEQUENCE</scope>
</reference>
<sequence>MHQFMHKINYLLISLEALNLDYLDNYDLCYKEQIKKTRLNQYYINNQNLFKKNKIDYSYTCAIILINILYKVINKNKSSELVQLILKQDKLLNQYIKKFHHIYFNNQDYYTLYTKHEKPNIKQIAIINLYIIYIIIQSTNFLYLTYYLIT</sequence>
<dbReference type="EMBL" id="KR814486">
    <property type="protein sequence ID" value="ALN11813.1"/>
    <property type="molecule type" value="Genomic_DNA"/>
</dbReference>
<keyword evidence="1" id="KW-1133">Transmembrane helix</keyword>